<sequence length="44" mass="5170">MVANPWRTSYACKTQTQIFSPKMAADLCQQPFFTHVLSYNPRYK</sequence>
<dbReference type="AlphaFoldDB" id="A0A133XW64"/>
<evidence type="ECO:0000313" key="1">
    <source>
        <dbReference type="EMBL" id="KXB35187.1"/>
    </source>
</evidence>
<keyword evidence="2" id="KW-1185">Reference proteome</keyword>
<dbReference type="STRING" id="1393034.HMPREF3192_00552"/>
<dbReference type="PATRIC" id="fig|1393034.3.peg.534"/>
<dbReference type="Proteomes" id="UP000070675">
    <property type="component" value="Unassembled WGS sequence"/>
</dbReference>
<name>A0A133XW64_9ACTN</name>
<comment type="caution">
    <text evidence="1">The sequence shown here is derived from an EMBL/GenBank/DDBJ whole genome shotgun (WGS) entry which is preliminary data.</text>
</comment>
<proteinExistence type="predicted"/>
<protein>
    <submittedName>
        <fullName evidence="1">Uncharacterized protein</fullName>
    </submittedName>
</protein>
<organism evidence="1 2">
    <name type="scientific">Atopobium deltae</name>
    <dbReference type="NCBI Taxonomy" id="1393034"/>
    <lineage>
        <taxon>Bacteria</taxon>
        <taxon>Bacillati</taxon>
        <taxon>Actinomycetota</taxon>
        <taxon>Coriobacteriia</taxon>
        <taxon>Coriobacteriales</taxon>
        <taxon>Atopobiaceae</taxon>
        <taxon>Atopobium</taxon>
    </lineage>
</organism>
<dbReference type="EMBL" id="LSCR01000006">
    <property type="protein sequence ID" value="KXB35187.1"/>
    <property type="molecule type" value="Genomic_DNA"/>
</dbReference>
<evidence type="ECO:0000313" key="2">
    <source>
        <dbReference type="Proteomes" id="UP000070675"/>
    </source>
</evidence>
<accession>A0A133XW64</accession>
<gene>
    <name evidence="1" type="ORF">HMPREF3192_00552</name>
</gene>
<reference evidence="2" key="1">
    <citation type="submission" date="2016-01" db="EMBL/GenBank/DDBJ databases">
        <authorList>
            <person name="Mitreva M."/>
            <person name="Pepin K.H."/>
            <person name="Mihindukulasuriya K.A."/>
            <person name="Fulton R."/>
            <person name="Fronick C."/>
            <person name="O'Laughlin M."/>
            <person name="Miner T."/>
            <person name="Herter B."/>
            <person name="Rosa B.A."/>
            <person name="Cordes M."/>
            <person name="Tomlinson C."/>
            <person name="Wollam A."/>
            <person name="Palsikar V.B."/>
            <person name="Mardis E.R."/>
            <person name="Wilson R.K."/>
        </authorList>
    </citation>
    <scope>NUCLEOTIDE SEQUENCE [LARGE SCALE GENOMIC DNA]</scope>
    <source>
        <strain evidence="2">DNF00019</strain>
    </source>
</reference>